<sequence length="458" mass="49147">MQSLLFVLGTATTAIAASDACRFNSACYQPADVIQRDVAIIGGGATGTYSAITLSDEGKQVVVIEKEAVLGGHTNTYIDPATGTAVDYGVIAYWNTTLVQDFFARLDVALGPMSRGATNQTLHVDFQTGASVTDVVTSADLTGYQTQLQKYPYLLEGWDLPSPVPEDLLLPFGDFVTKYGLQDSAFTLYNAGAAGGLGSILEQLTVTVMKADSLAFMQELNGGVVTTAQHHNHQLYDNALQELGSNVLLQSTVVAAERAANESVKLVVRTASGTKLVIASQLLVTAPLTLDNMAPFALDPKERALFSQFQNTAYYCGLVSQTGLQAGASYVNTGADTPYHIPEFPSLYHVSPTAVDGLYSFWYGGDHTLVEAEVKANISATIQRLSGSNQPVEFVAFSSHTPFSLHVPAEAIADGFYTKLNRLQGHRNTWYTGALFTPSAATVWDFTRQLLPSIISRL</sequence>
<dbReference type="Gene3D" id="3.30.70.1990">
    <property type="match status" value="1"/>
</dbReference>
<dbReference type="InterPro" id="IPR036188">
    <property type="entry name" value="FAD/NAD-bd_sf"/>
</dbReference>
<protein>
    <submittedName>
        <fullName evidence="1">FAD/NAD(P)-binding-domain-containing protein</fullName>
    </submittedName>
</protein>
<proteinExistence type="predicted"/>
<dbReference type="OrthoDB" id="68575at2759"/>
<reference evidence="1 2" key="1">
    <citation type="submission" date="2020-01" db="EMBL/GenBank/DDBJ databases">
        <title>Aspergillus terreus IFO 6365 whole genome shotgun sequence.</title>
        <authorList>
            <person name="Kanamasa S."/>
            <person name="Takahashi H."/>
        </authorList>
    </citation>
    <scope>NUCLEOTIDE SEQUENCE [LARGE SCALE GENOMIC DNA]</scope>
    <source>
        <strain evidence="1 2">IFO 6365</strain>
    </source>
</reference>
<comment type="caution">
    <text evidence="1">The sequence shown here is derived from an EMBL/GenBank/DDBJ whole genome shotgun (WGS) entry which is preliminary data.</text>
</comment>
<evidence type="ECO:0000313" key="2">
    <source>
        <dbReference type="Proteomes" id="UP000452235"/>
    </source>
</evidence>
<dbReference type="VEuPathDB" id="FungiDB:ATEG_02688"/>
<dbReference type="Gene3D" id="3.50.50.60">
    <property type="entry name" value="FAD/NAD(P)-binding domain"/>
    <property type="match status" value="1"/>
</dbReference>
<organism evidence="1 2">
    <name type="scientific">Aspergillus terreus</name>
    <dbReference type="NCBI Taxonomy" id="33178"/>
    <lineage>
        <taxon>Eukaryota</taxon>
        <taxon>Fungi</taxon>
        <taxon>Dikarya</taxon>
        <taxon>Ascomycota</taxon>
        <taxon>Pezizomycotina</taxon>
        <taxon>Eurotiomycetes</taxon>
        <taxon>Eurotiomycetidae</taxon>
        <taxon>Eurotiales</taxon>
        <taxon>Aspergillaceae</taxon>
        <taxon>Aspergillus</taxon>
        <taxon>Aspergillus subgen. Circumdati</taxon>
    </lineage>
</organism>
<dbReference type="Gene3D" id="1.10.405.20">
    <property type="match status" value="1"/>
</dbReference>
<name>A0A5M3Z0F3_ASPTE</name>
<dbReference type="SUPFAM" id="SSF51905">
    <property type="entry name" value="FAD/NAD(P)-binding domain"/>
    <property type="match status" value="1"/>
</dbReference>
<dbReference type="EMBL" id="BLJY01000011">
    <property type="protein sequence ID" value="GFF19975.1"/>
    <property type="molecule type" value="Genomic_DNA"/>
</dbReference>
<accession>A0A5M3Z0F3</accession>
<dbReference type="Pfam" id="PF13450">
    <property type="entry name" value="NAD_binding_8"/>
    <property type="match status" value="1"/>
</dbReference>
<gene>
    <name evidence="1" type="ORF">ATEIFO6365_0011023500</name>
</gene>
<evidence type="ECO:0000313" key="1">
    <source>
        <dbReference type="EMBL" id="GFF19975.1"/>
    </source>
</evidence>
<dbReference type="Proteomes" id="UP000452235">
    <property type="component" value="Unassembled WGS sequence"/>
</dbReference>
<dbReference type="AlphaFoldDB" id="A0A5M3Z0F3"/>
<keyword evidence="2" id="KW-1185">Reference proteome</keyword>